<evidence type="ECO:0000313" key="2">
    <source>
        <dbReference type="Proteomes" id="UP001497444"/>
    </source>
</evidence>
<keyword evidence="2" id="KW-1185">Reference proteome</keyword>
<dbReference type="InterPro" id="IPR010106">
    <property type="entry name" value="RpnA"/>
</dbReference>
<dbReference type="Pfam" id="PF12784">
    <property type="entry name" value="PDDEXK_2"/>
    <property type="match status" value="1"/>
</dbReference>
<evidence type="ECO:0000313" key="1">
    <source>
        <dbReference type="EMBL" id="CAK9254212.1"/>
    </source>
</evidence>
<dbReference type="Proteomes" id="UP001497444">
    <property type="component" value="Unassembled WGS sequence"/>
</dbReference>
<gene>
    <name evidence="1" type="ORF">CSSPJE1EN1_LOCUS29590</name>
</gene>
<proteinExistence type="predicted"/>
<dbReference type="NCBIfam" id="TIGR01784">
    <property type="entry name" value="T_den_put_tspse"/>
    <property type="match status" value="1"/>
</dbReference>
<sequence>MIDKPLISFDYAIKYLLKNKGDYDIIEGFISALLATEGYKPVKINALLESESNRESGDLKKSIADLVVQDEDENKYIVEIERSFTPNFMHKACFNTSRLVVDSIEGNQDYTTIKKVFHISLLYFSTQQMKKPIYHGQTIVHEIDTAHPVTLRIANQGLVLFKHQNIFPDYFFISIPRFNEVIHQEIDEWLYVMKRCEVRKDFKSPYMKKVMERLSVLKMTTEERTDYYHYLKEAVHSQDVLMAAEEKGKAEGKAEGIQEGEERGIVKGKAEIAKAMLAEGASLEFIQKVSGLTLQQIEELQKS</sequence>
<dbReference type="PANTHER" id="PTHR41317:SF1">
    <property type="entry name" value="PD-(D_E)XK NUCLEASE FAMILY TRANSPOSASE"/>
    <property type="match status" value="1"/>
</dbReference>
<dbReference type="PANTHER" id="PTHR41317">
    <property type="entry name" value="PD-(D_E)XK NUCLEASE FAMILY TRANSPOSASE"/>
    <property type="match status" value="1"/>
</dbReference>
<reference evidence="1" key="1">
    <citation type="submission" date="2024-02" db="EMBL/GenBank/DDBJ databases">
        <authorList>
            <consortium name="ELIXIR-Norway"/>
            <consortium name="Elixir Norway"/>
        </authorList>
    </citation>
    <scope>NUCLEOTIDE SEQUENCE</scope>
</reference>
<accession>A0ABP0VIG0</accession>
<comment type="caution">
    <text evidence="1">The sequence shown here is derived from an EMBL/GenBank/DDBJ whole genome shotgun (WGS) entry which is preliminary data.</text>
</comment>
<organism evidence="1 2">
    <name type="scientific">Sphagnum jensenii</name>
    <dbReference type="NCBI Taxonomy" id="128206"/>
    <lineage>
        <taxon>Eukaryota</taxon>
        <taxon>Viridiplantae</taxon>
        <taxon>Streptophyta</taxon>
        <taxon>Embryophyta</taxon>
        <taxon>Bryophyta</taxon>
        <taxon>Sphagnophytina</taxon>
        <taxon>Sphagnopsida</taxon>
        <taxon>Sphagnales</taxon>
        <taxon>Sphagnaceae</taxon>
        <taxon>Sphagnum</taxon>
    </lineage>
</organism>
<protein>
    <recommendedName>
        <fullName evidence="3">Rpn family recombination-promoting nuclease/putative transposase</fullName>
    </recommendedName>
</protein>
<dbReference type="EMBL" id="CAXAQS010000994">
    <property type="protein sequence ID" value="CAK9254212.1"/>
    <property type="molecule type" value="Genomic_DNA"/>
</dbReference>
<evidence type="ECO:0008006" key="3">
    <source>
        <dbReference type="Google" id="ProtNLM"/>
    </source>
</evidence>
<name>A0ABP0VIG0_9BRYO</name>